<feature type="compositionally biased region" description="Basic and acidic residues" evidence="1">
    <location>
        <begin position="291"/>
        <end position="309"/>
    </location>
</feature>
<accession>A0A319DYP2</accession>
<keyword evidence="2" id="KW-0812">Transmembrane</keyword>
<evidence type="ECO:0000313" key="4">
    <source>
        <dbReference type="Proteomes" id="UP000247810"/>
    </source>
</evidence>
<feature type="region of interest" description="Disordered" evidence="1">
    <location>
        <begin position="290"/>
        <end position="309"/>
    </location>
</feature>
<evidence type="ECO:0000256" key="1">
    <source>
        <dbReference type="SAM" id="MobiDB-lite"/>
    </source>
</evidence>
<dbReference type="OrthoDB" id="4467841at2759"/>
<proteinExistence type="predicted"/>
<keyword evidence="4" id="KW-1185">Reference proteome</keyword>
<evidence type="ECO:0000256" key="2">
    <source>
        <dbReference type="SAM" id="Phobius"/>
    </source>
</evidence>
<dbReference type="STRING" id="1448320.A0A319DYP2"/>
<dbReference type="AlphaFoldDB" id="A0A319DYP2"/>
<keyword evidence="2" id="KW-0472">Membrane</keyword>
<name>A0A319DYP2_9EURO</name>
<dbReference type="VEuPathDB" id="FungiDB:BO71DRAFT_355558"/>
<evidence type="ECO:0000313" key="3">
    <source>
        <dbReference type="EMBL" id="PYH93338.1"/>
    </source>
</evidence>
<sequence>MRLWSWLRGEPRREYYYRKHLNKVRKRLRWVPTNKKVDEWILELRDEETLGFAILQRQRRLETEQKKEEEGQQQQQQQQQHQQYEFRRWRCQRCKYHKEMCSACHEAFQAADIPPPYFNRSPKDFEVKLATLREEFSKHRIRVNAIKEKLNDIRNWWAIEAMVPRWHTDEAGRTFEWVECQRKCADLGGCCGRTCGCCEEVLFEYRRPKLGSGSGSGTDRKMVRILMAEAVDANAALSFWQKLDPGHLKWLFLVIFVVAICNVLSSGARLYLELWVKRRHIRKLRAMPPSRGRDVELGKNEEEGDREEGRGVRRWEGPFLSDICWPLL</sequence>
<organism evidence="3 4">
    <name type="scientific">Aspergillus ellipticus CBS 707.79</name>
    <dbReference type="NCBI Taxonomy" id="1448320"/>
    <lineage>
        <taxon>Eukaryota</taxon>
        <taxon>Fungi</taxon>
        <taxon>Dikarya</taxon>
        <taxon>Ascomycota</taxon>
        <taxon>Pezizomycotina</taxon>
        <taxon>Eurotiomycetes</taxon>
        <taxon>Eurotiomycetidae</taxon>
        <taxon>Eurotiales</taxon>
        <taxon>Aspergillaceae</taxon>
        <taxon>Aspergillus</taxon>
        <taxon>Aspergillus subgen. Circumdati</taxon>
    </lineage>
</organism>
<protein>
    <submittedName>
        <fullName evidence="3">Uncharacterized protein</fullName>
    </submittedName>
</protein>
<keyword evidence="2" id="KW-1133">Transmembrane helix</keyword>
<dbReference type="EMBL" id="KZ825895">
    <property type="protein sequence ID" value="PYH93338.1"/>
    <property type="molecule type" value="Genomic_DNA"/>
</dbReference>
<reference evidence="3 4" key="1">
    <citation type="submission" date="2018-02" db="EMBL/GenBank/DDBJ databases">
        <title>The genomes of Aspergillus section Nigri reveals drivers in fungal speciation.</title>
        <authorList>
            <consortium name="DOE Joint Genome Institute"/>
            <person name="Vesth T.C."/>
            <person name="Nybo J."/>
            <person name="Theobald S."/>
            <person name="Brandl J."/>
            <person name="Frisvad J.C."/>
            <person name="Nielsen K.F."/>
            <person name="Lyhne E.K."/>
            <person name="Kogle M.E."/>
            <person name="Kuo A."/>
            <person name="Riley R."/>
            <person name="Clum A."/>
            <person name="Nolan M."/>
            <person name="Lipzen A."/>
            <person name="Salamov A."/>
            <person name="Henrissat B."/>
            <person name="Wiebenga A."/>
            <person name="De vries R.P."/>
            <person name="Grigoriev I.V."/>
            <person name="Mortensen U.H."/>
            <person name="Andersen M.R."/>
            <person name="Baker S.E."/>
        </authorList>
    </citation>
    <scope>NUCLEOTIDE SEQUENCE [LARGE SCALE GENOMIC DNA]</scope>
    <source>
        <strain evidence="3 4">CBS 707.79</strain>
    </source>
</reference>
<gene>
    <name evidence="3" type="ORF">BO71DRAFT_355558</name>
</gene>
<dbReference type="Proteomes" id="UP000247810">
    <property type="component" value="Unassembled WGS sequence"/>
</dbReference>
<feature type="transmembrane region" description="Helical" evidence="2">
    <location>
        <begin position="250"/>
        <end position="272"/>
    </location>
</feature>